<dbReference type="RefSeq" id="WP_342069561.1">
    <property type="nucleotide sequence ID" value="NZ_CP151762.1"/>
</dbReference>
<feature type="chain" id="PRO_5042916013" evidence="1">
    <location>
        <begin position="25"/>
        <end position="500"/>
    </location>
</feature>
<evidence type="ECO:0000256" key="1">
    <source>
        <dbReference type="SAM" id="SignalP"/>
    </source>
</evidence>
<keyword evidence="3" id="KW-1185">Reference proteome</keyword>
<sequence>MTYPTGMRSAVCIAALIAGSTAQADVIAAQVWEDWKAQMSLYGEDSLTVGAEETSSGVVTIRDLILRTSDDDVTAELSMGTITFNEQSDGTVRVTMDDSYPMVITGEDGVVVTLAVTQQNMNMIVSGDPDAMNYAITADQYGIALQDVVDGDVTFTGDAEVTLNDIDMAYQTEAGDLRDISYDGTIGSVDLLVDFQVPGGNGEYVTAGGKMMNIAAQAEMSVPEGADFEDPDTLMVDGFAIAGGYTIDRSDFVFDINAEGDQASGSITVGSSTLTGDLNNSTVGYTSSTNDIAMNIVSSDFPLPIELSLAQYGVNVLFPTAASEEASDFAFGFDLVDLSISDTIWELFDPGNVLPRDPATIQLALSGRGKALFDMFDPEQQDAMNNAEMPYELESVTLDRLNVNAAGAALVGDGAFTFDNSDMETFAPLPRPEGEATIEITGFNALLDNLVAMGLVPEQDVMGARMMVGMFARSTGDDQMETSVEVLPNGQVNVNGNRVR</sequence>
<gene>
    <name evidence="2" type="ORF">AABB28_15090</name>
</gene>
<dbReference type="Pfam" id="PF09898">
    <property type="entry name" value="DUF2125"/>
    <property type="match status" value="1"/>
</dbReference>
<reference evidence="2 3" key="1">
    <citation type="submission" date="2024-04" db="EMBL/GenBank/DDBJ databases">
        <title>Phylogenomic analyses of a clade within the roseobacter group suggest taxonomic reassignments of species of the genera Aestuariivita, Citreicella, Loktanella, Nautella, Pelagibaca, Ruegeria, Thalassobius, Thiobacimonas and Tropicibacter, and the proposal o.</title>
        <authorList>
            <person name="Jeon C.O."/>
        </authorList>
    </citation>
    <scope>NUCLEOTIDE SEQUENCE [LARGE SCALE GENOMIC DNA]</scope>
    <source>
        <strain evidence="2 3">G8-12</strain>
    </source>
</reference>
<dbReference type="KEGG" id="yag:AABB28_15090"/>
<feature type="signal peptide" evidence="1">
    <location>
        <begin position="1"/>
        <end position="24"/>
    </location>
</feature>
<evidence type="ECO:0000313" key="2">
    <source>
        <dbReference type="EMBL" id="WZU63165.1"/>
    </source>
</evidence>
<name>A0AAN0NGJ1_9RHOB</name>
<dbReference type="Proteomes" id="UP001451782">
    <property type="component" value="Chromosome"/>
</dbReference>
<keyword evidence="1" id="KW-0732">Signal</keyword>
<accession>A0AAN0NGJ1</accession>
<evidence type="ECO:0000313" key="3">
    <source>
        <dbReference type="Proteomes" id="UP001451782"/>
    </source>
</evidence>
<proteinExistence type="predicted"/>
<protein>
    <submittedName>
        <fullName evidence="2">DUF2125 domain-containing protein</fullName>
    </submittedName>
</protein>
<organism evidence="2 3">
    <name type="scientific">Yoonia algicola</name>
    <dbReference type="NCBI Taxonomy" id="3137368"/>
    <lineage>
        <taxon>Bacteria</taxon>
        <taxon>Pseudomonadati</taxon>
        <taxon>Pseudomonadota</taxon>
        <taxon>Alphaproteobacteria</taxon>
        <taxon>Rhodobacterales</taxon>
        <taxon>Paracoccaceae</taxon>
        <taxon>Yoonia</taxon>
    </lineage>
</organism>
<dbReference type="EMBL" id="CP151762">
    <property type="protein sequence ID" value="WZU63165.1"/>
    <property type="molecule type" value="Genomic_DNA"/>
</dbReference>
<dbReference type="InterPro" id="IPR018666">
    <property type="entry name" value="DUF2125"/>
</dbReference>
<dbReference type="AlphaFoldDB" id="A0AAN0NGJ1"/>